<keyword evidence="1" id="KW-0472">Membrane</keyword>
<feature type="transmembrane region" description="Helical" evidence="1">
    <location>
        <begin position="112"/>
        <end position="137"/>
    </location>
</feature>
<dbReference type="EMBL" id="FNFC01000011">
    <property type="protein sequence ID" value="SDJ90791.1"/>
    <property type="molecule type" value="Genomic_DNA"/>
</dbReference>
<dbReference type="RefSeq" id="WP_092703409.1">
    <property type="nucleotide sequence ID" value="NZ_FNFC01000011.1"/>
</dbReference>
<feature type="transmembrane region" description="Helical" evidence="1">
    <location>
        <begin position="7"/>
        <end position="27"/>
    </location>
</feature>
<gene>
    <name evidence="2" type="ORF">SAMN05216226_111122</name>
</gene>
<evidence type="ECO:0000313" key="3">
    <source>
        <dbReference type="Proteomes" id="UP000198856"/>
    </source>
</evidence>
<evidence type="ECO:0000256" key="1">
    <source>
        <dbReference type="SAM" id="Phobius"/>
    </source>
</evidence>
<keyword evidence="1" id="KW-1133">Transmembrane helix</keyword>
<evidence type="ECO:0000313" key="2">
    <source>
        <dbReference type="EMBL" id="SDJ90791.1"/>
    </source>
</evidence>
<feature type="transmembrane region" description="Helical" evidence="1">
    <location>
        <begin position="47"/>
        <end position="65"/>
    </location>
</feature>
<keyword evidence="3" id="KW-1185">Reference proteome</keyword>
<proteinExistence type="predicted"/>
<reference evidence="2 3" key="1">
    <citation type="submission" date="2016-10" db="EMBL/GenBank/DDBJ databases">
        <authorList>
            <person name="de Groot N.N."/>
        </authorList>
    </citation>
    <scope>NUCLEOTIDE SEQUENCE [LARGE SCALE GENOMIC DNA]</scope>
    <source>
        <strain evidence="2 3">IBRC-M10015</strain>
    </source>
</reference>
<dbReference type="STRING" id="890420.SAMN05216226_111122"/>
<keyword evidence="1" id="KW-0812">Transmembrane</keyword>
<accession>A0A1G8XJP5</accession>
<dbReference type="AlphaFoldDB" id="A0A1G8XJP5"/>
<feature type="transmembrane region" description="Helical" evidence="1">
    <location>
        <begin position="77"/>
        <end position="100"/>
    </location>
</feature>
<name>A0A1G8XJP5_9EURY</name>
<dbReference type="Proteomes" id="UP000198856">
    <property type="component" value="Unassembled WGS sequence"/>
</dbReference>
<organism evidence="2 3">
    <name type="scientific">Halovenus aranensis</name>
    <dbReference type="NCBI Taxonomy" id="890420"/>
    <lineage>
        <taxon>Archaea</taxon>
        <taxon>Methanobacteriati</taxon>
        <taxon>Methanobacteriota</taxon>
        <taxon>Stenosarchaea group</taxon>
        <taxon>Halobacteria</taxon>
        <taxon>Halobacteriales</taxon>
        <taxon>Haloarculaceae</taxon>
        <taxon>Halovenus</taxon>
    </lineage>
</organism>
<sequence>MADTNRYRTVLGFLLVYVVLAWPPFLYLNRAVLGDVVDMLVTVDPFAAVWVVTAVVIVGGLFRAAEGVQRYNQFLAAPKNAVAVLVAFSFLLAAMSWWAVPEAIFYVELDVTLNQALVLILLCQAPMLVLLSLLTVLGKAMSPK</sequence>
<protein>
    <submittedName>
        <fullName evidence="2">Uncharacterized protein</fullName>
    </submittedName>
</protein>